<dbReference type="PANTHER" id="PTHR43943:SF17">
    <property type="entry name" value="3-PHENYLPROPIONATE-DIHYDRODIOL_CINNAMIC ACID-DIHYDRODIOL DEHYDROGENASE"/>
    <property type="match status" value="1"/>
</dbReference>
<proteinExistence type="inferred from homology"/>
<keyword evidence="7" id="KW-1185">Reference proteome</keyword>
<dbReference type="PRINTS" id="PR00081">
    <property type="entry name" value="GDHRDH"/>
</dbReference>
<dbReference type="PRINTS" id="PR00080">
    <property type="entry name" value="SDRFAMILY"/>
</dbReference>
<keyword evidence="3" id="KW-0560">Oxidoreductase</keyword>
<dbReference type="CDD" id="cd05233">
    <property type="entry name" value="SDR_c"/>
    <property type="match status" value="1"/>
</dbReference>
<evidence type="ECO:0000256" key="4">
    <source>
        <dbReference type="ARBA" id="ARBA00023027"/>
    </source>
</evidence>
<dbReference type="GO" id="GO:0016491">
    <property type="term" value="F:oxidoreductase activity"/>
    <property type="evidence" value="ECO:0007669"/>
    <property type="project" value="UniProtKB-KW"/>
</dbReference>
<evidence type="ECO:0000256" key="5">
    <source>
        <dbReference type="RuleBase" id="RU000363"/>
    </source>
</evidence>
<evidence type="ECO:0000256" key="1">
    <source>
        <dbReference type="ARBA" id="ARBA00006484"/>
    </source>
</evidence>
<sequence>MDFGINGKIAIVTGGATGIGYAIAKTFHDEGAVVVINGRDQAKLDKACASIGPRAHGVVADLMTAEGATRLSDFAGGLGPVSFLVNNIGVFDVNDFFEVSDERWMEYFQHNLMTAIRISRIVMKDMLTRNDGSIVFISSEAAIRSIGNMVPYSTTKTAMLGLSRSLAELTRGTNVRVNSYMPGSTATESVETYFADLAAQQGKTVEQALADFYRDVQPSNLTQKLIDPAMHGRGVVQLMTNQAMNGLCHRADGGTIRSIFG</sequence>
<dbReference type="Gene3D" id="3.40.50.720">
    <property type="entry name" value="NAD(P)-binding Rossmann-like Domain"/>
    <property type="match status" value="1"/>
</dbReference>
<dbReference type="InterPro" id="IPR002347">
    <property type="entry name" value="SDR_fam"/>
</dbReference>
<evidence type="ECO:0000313" key="6">
    <source>
        <dbReference type="EMBL" id="MBB5535737.1"/>
    </source>
</evidence>
<dbReference type="RefSeq" id="WP_018325464.1">
    <property type="nucleotide sequence ID" value="NZ_JACHBK010000005.1"/>
</dbReference>
<evidence type="ECO:0000256" key="2">
    <source>
        <dbReference type="ARBA" id="ARBA00022797"/>
    </source>
</evidence>
<dbReference type="InterPro" id="IPR036291">
    <property type="entry name" value="NAD(P)-bd_dom_sf"/>
</dbReference>
<dbReference type="PANTHER" id="PTHR43943">
    <property type="entry name" value="DEHYDROGENASE/REDUCTASE (SDR FAMILY) MEMBER 4"/>
    <property type="match status" value="1"/>
</dbReference>
<comment type="caution">
    <text evidence="6">The sequence shown here is derived from an EMBL/GenBank/DDBJ whole genome shotgun (WGS) entry which is preliminary data.</text>
</comment>
<name>A0A7W8UC09_9HYPH</name>
<evidence type="ECO:0000313" key="7">
    <source>
        <dbReference type="Proteomes" id="UP000585507"/>
    </source>
</evidence>
<dbReference type="EMBL" id="JACHBK010000005">
    <property type="protein sequence ID" value="MBB5535737.1"/>
    <property type="molecule type" value="Genomic_DNA"/>
</dbReference>
<organism evidence="6 7">
    <name type="scientific">Rhizobium giardinii</name>
    <dbReference type="NCBI Taxonomy" id="56731"/>
    <lineage>
        <taxon>Bacteria</taxon>
        <taxon>Pseudomonadati</taxon>
        <taxon>Pseudomonadota</taxon>
        <taxon>Alphaproteobacteria</taxon>
        <taxon>Hyphomicrobiales</taxon>
        <taxon>Rhizobiaceae</taxon>
        <taxon>Rhizobium/Agrobacterium group</taxon>
        <taxon>Rhizobium</taxon>
    </lineage>
</organism>
<dbReference type="PROSITE" id="PS00061">
    <property type="entry name" value="ADH_SHORT"/>
    <property type="match status" value="1"/>
</dbReference>
<keyword evidence="2" id="KW-0058">Aromatic hydrocarbons catabolism</keyword>
<gene>
    <name evidence="6" type="ORF">GGD55_002441</name>
</gene>
<dbReference type="Pfam" id="PF00106">
    <property type="entry name" value="adh_short"/>
    <property type="match status" value="1"/>
</dbReference>
<dbReference type="AlphaFoldDB" id="A0A7W8UC09"/>
<protein>
    <submittedName>
        <fullName evidence="6">NAD(P)-dependent dehydrogenase (Short-subunit alcohol dehydrogenase family)</fullName>
    </submittedName>
</protein>
<keyword evidence="4" id="KW-0520">NAD</keyword>
<accession>A0A7W8UC09</accession>
<comment type="similarity">
    <text evidence="1 5">Belongs to the short-chain dehydrogenases/reductases (SDR) family.</text>
</comment>
<evidence type="ECO:0000256" key="3">
    <source>
        <dbReference type="ARBA" id="ARBA00023002"/>
    </source>
</evidence>
<dbReference type="SUPFAM" id="SSF51735">
    <property type="entry name" value="NAD(P)-binding Rossmann-fold domains"/>
    <property type="match status" value="1"/>
</dbReference>
<dbReference type="InterPro" id="IPR020904">
    <property type="entry name" value="Sc_DH/Rdtase_CS"/>
</dbReference>
<reference evidence="6 7" key="1">
    <citation type="submission" date="2020-08" db="EMBL/GenBank/DDBJ databases">
        <title>Genomic Encyclopedia of Type Strains, Phase IV (KMG-V): Genome sequencing to study the core and pangenomes of soil and plant-associated prokaryotes.</title>
        <authorList>
            <person name="Whitman W."/>
        </authorList>
    </citation>
    <scope>NUCLEOTIDE SEQUENCE [LARGE SCALE GENOMIC DNA]</scope>
    <source>
        <strain evidence="6 7">SEMIA 4084</strain>
    </source>
</reference>
<dbReference type="Proteomes" id="UP000585507">
    <property type="component" value="Unassembled WGS sequence"/>
</dbReference>